<proteinExistence type="predicted"/>
<dbReference type="PANTHER" id="PTHR43119:SF1">
    <property type="entry name" value="ABC TRANSPORTER DOMAIN-CONTAINING PROTEIN"/>
    <property type="match status" value="1"/>
</dbReference>
<dbReference type="PANTHER" id="PTHR43119">
    <property type="entry name" value="ABC TRANSPORT PROTEIN ATP-BINDING COMPONENT-RELATED"/>
    <property type="match status" value="1"/>
</dbReference>
<dbReference type="GO" id="GO:0005524">
    <property type="term" value="F:ATP binding"/>
    <property type="evidence" value="ECO:0007669"/>
    <property type="project" value="UniProtKB-KW"/>
</dbReference>
<dbReference type="Pfam" id="PF00005">
    <property type="entry name" value="ABC_tran"/>
    <property type="match status" value="1"/>
</dbReference>
<feature type="domain" description="ABC transporter" evidence="3">
    <location>
        <begin position="2"/>
        <end position="197"/>
    </location>
</feature>
<dbReference type="InterPro" id="IPR003593">
    <property type="entry name" value="AAA+_ATPase"/>
</dbReference>
<dbReference type="InterPro" id="IPR027417">
    <property type="entry name" value="P-loop_NTPase"/>
</dbReference>
<dbReference type="AlphaFoldDB" id="A0A7X1BA22"/>
<dbReference type="Proteomes" id="UP000526501">
    <property type="component" value="Unassembled WGS sequence"/>
</dbReference>
<dbReference type="InterPro" id="IPR003439">
    <property type="entry name" value="ABC_transporter-like_ATP-bd"/>
</dbReference>
<reference evidence="4 5" key="1">
    <citation type="submission" date="2020-07" db="EMBL/GenBank/DDBJ databases">
        <authorList>
            <person name="Feng X."/>
        </authorList>
    </citation>
    <scope>NUCLEOTIDE SEQUENCE [LARGE SCALE GENOMIC DNA]</scope>
    <source>
        <strain evidence="4 5">JCM23202</strain>
    </source>
</reference>
<dbReference type="CDD" id="cd00267">
    <property type="entry name" value="ABC_ATPase"/>
    <property type="match status" value="1"/>
</dbReference>
<evidence type="ECO:0000313" key="4">
    <source>
        <dbReference type="EMBL" id="MBC2607110.1"/>
    </source>
</evidence>
<comment type="caution">
    <text evidence="4">The sequence shown here is derived from an EMBL/GenBank/DDBJ whole genome shotgun (WGS) entry which is preliminary data.</text>
</comment>
<dbReference type="SUPFAM" id="SSF52540">
    <property type="entry name" value="P-loop containing nucleoside triphosphate hydrolases"/>
    <property type="match status" value="1"/>
</dbReference>
<keyword evidence="1" id="KW-0547">Nucleotide-binding</keyword>
<accession>A0A7X1BA22</accession>
<keyword evidence="2 4" id="KW-0067">ATP-binding</keyword>
<dbReference type="PROSITE" id="PS50893">
    <property type="entry name" value="ABC_TRANSPORTER_2"/>
    <property type="match status" value="1"/>
</dbReference>
<evidence type="ECO:0000256" key="2">
    <source>
        <dbReference type="ARBA" id="ARBA00022840"/>
    </source>
</evidence>
<evidence type="ECO:0000256" key="1">
    <source>
        <dbReference type="ARBA" id="ARBA00022741"/>
    </source>
</evidence>
<evidence type="ECO:0000313" key="5">
    <source>
        <dbReference type="Proteomes" id="UP000526501"/>
    </source>
</evidence>
<dbReference type="Gene3D" id="3.40.50.300">
    <property type="entry name" value="P-loop containing nucleotide triphosphate hydrolases"/>
    <property type="match status" value="1"/>
</dbReference>
<keyword evidence="5" id="KW-1185">Reference proteome</keyword>
<sequence length="197" mass="22218">MLRVQGLKFLDWEEIELEMAAGEIVAIQGQSGSGKSLLLRAVADLIPREGEAFLEGVACSEFSPTDWRRSVCFLSAEALWWVDRVGDHFDKTVPEERLQRLGLASDCLDWEVSRLSMGERQRLGLLRMLDREPRVLLLDEPTSNLDSETSVAVEALLLEYLEENQAAAIWVTHDDSQARRLGSKVYRMAGKKLEVVT</sequence>
<organism evidence="4 5">
    <name type="scientific">Pelagicoccus albus</name>
    <dbReference type="NCBI Taxonomy" id="415222"/>
    <lineage>
        <taxon>Bacteria</taxon>
        <taxon>Pseudomonadati</taxon>
        <taxon>Verrucomicrobiota</taxon>
        <taxon>Opitutia</taxon>
        <taxon>Puniceicoccales</taxon>
        <taxon>Pelagicoccaceae</taxon>
        <taxon>Pelagicoccus</taxon>
    </lineage>
</organism>
<evidence type="ECO:0000259" key="3">
    <source>
        <dbReference type="PROSITE" id="PS50893"/>
    </source>
</evidence>
<gene>
    <name evidence="4" type="ORF">H5P27_13735</name>
</gene>
<dbReference type="SMART" id="SM00382">
    <property type="entry name" value="AAA"/>
    <property type="match status" value="1"/>
</dbReference>
<protein>
    <submittedName>
        <fullName evidence="4">ATP-binding cassette domain-containing protein</fullName>
    </submittedName>
</protein>
<dbReference type="EMBL" id="JACHVC010000012">
    <property type="protein sequence ID" value="MBC2607110.1"/>
    <property type="molecule type" value="Genomic_DNA"/>
</dbReference>
<name>A0A7X1BA22_9BACT</name>
<dbReference type="GO" id="GO:0016887">
    <property type="term" value="F:ATP hydrolysis activity"/>
    <property type="evidence" value="ECO:0007669"/>
    <property type="project" value="InterPro"/>
</dbReference>